<evidence type="ECO:0000313" key="2">
    <source>
        <dbReference type="EMBL" id="KAG2484589.1"/>
    </source>
</evidence>
<proteinExistence type="predicted"/>
<evidence type="ECO:0008006" key="4">
    <source>
        <dbReference type="Google" id="ProtNLM"/>
    </source>
</evidence>
<dbReference type="Proteomes" id="UP000612055">
    <property type="component" value="Unassembled WGS sequence"/>
</dbReference>
<evidence type="ECO:0000313" key="3">
    <source>
        <dbReference type="Proteomes" id="UP000612055"/>
    </source>
</evidence>
<gene>
    <name evidence="2" type="ORF">HYH03_016630</name>
</gene>
<sequence length="589" mass="62974">MASMEASELAMAVKSLAICVEVVVGSDEAMEHDVDQDGEAQDIPMLVDDLTDSAELNASWPYPTVWPEPKQQAAKRSRPFDKRLAIDNGPPCCLSGAAPVSGAFPGGQAVDLTAPLELLVVDVENCNRCHIASKLDRLSNTWGPAVRSIAPESLSELRAAGAHVELYGADEAPYGAPNRRGGAGQTGSASASPDQRPLARRRNVVDPCRLLVQRPGCNSEVLMVARKSVTRCVGRTSAAGPLPPADRVAQSLGRELLAHLSKQAALAWRFGGAAAAAVLSAPLLFWEVLASRREPACVELVLYTPWAAQGSLWDVLEAVAKGEGSNHLGTTSSVPAARRWSPEQIAAVLFPPPAPPADWPRVGRLIQALADLLAKLEAAGVIEVDLKLQNVVVDEYDNLRVIDPEGTQVLPLPLAAPANPNTPCEPTTPSVSCLDWRLLPVPVDVRTTAYAPPEMLYEDFVRFQSRGGRIRHQSDLSLTRSAGFLALARSGNLQGVIAAGNARQSYACVASHAWLFGASLEGALGMMRGCLGNRAGQPGYRGAGAVDEWWLRELGALCVRCMAPRPCDRPRMEEICAQVQRIRHCAPVR</sequence>
<reference evidence="2" key="1">
    <citation type="journal article" date="2020" name="bioRxiv">
        <title>Comparative genomics of Chlamydomonas.</title>
        <authorList>
            <person name="Craig R.J."/>
            <person name="Hasan A.R."/>
            <person name="Ness R.W."/>
            <person name="Keightley P.D."/>
        </authorList>
    </citation>
    <scope>NUCLEOTIDE SEQUENCE</scope>
    <source>
        <strain evidence="2">CCAP 11/70</strain>
    </source>
</reference>
<keyword evidence="3" id="KW-1185">Reference proteome</keyword>
<protein>
    <recommendedName>
        <fullName evidence="4">Protein kinase domain-containing protein</fullName>
    </recommendedName>
</protein>
<dbReference type="InterPro" id="IPR011009">
    <property type="entry name" value="Kinase-like_dom_sf"/>
</dbReference>
<comment type="caution">
    <text evidence="2">The sequence shown here is derived from an EMBL/GenBank/DDBJ whole genome shotgun (WGS) entry which is preliminary data.</text>
</comment>
<dbReference type="SUPFAM" id="SSF56112">
    <property type="entry name" value="Protein kinase-like (PK-like)"/>
    <property type="match status" value="1"/>
</dbReference>
<accession>A0A835XJH5</accession>
<feature type="region of interest" description="Disordered" evidence="1">
    <location>
        <begin position="171"/>
        <end position="199"/>
    </location>
</feature>
<dbReference type="EMBL" id="JAEHOE010000147">
    <property type="protein sequence ID" value="KAG2484589.1"/>
    <property type="molecule type" value="Genomic_DNA"/>
</dbReference>
<dbReference type="Gene3D" id="1.10.510.10">
    <property type="entry name" value="Transferase(Phosphotransferase) domain 1"/>
    <property type="match status" value="1"/>
</dbReference>
<evidence type="ECO:0000256" key="1">
    <source>
        <dbReference type="SAM" id="MobiDB-lite"/>
    </source>
</evidence>
<dbReference type="AlphaFoldDB" id="A0A835XJH5"/>
<organism evidence="2 3">
    <name type="scientific">Edaphochlamys debaryana</name>
    <dbReference type="NCBI Taxonomy" id="47281"/>
    <lineage>
        <taxon>Eukaryota</taxon>
        <taxon>Viridiplantae</taxon>
        <taxon>Chlorophyta</taxon>
        <taxon>core chlorophytes</taxon>
        <taxon>Chlorophyceae</taxon>
        <taxon>CS clade</taxon>
        <taxon>Chlamydomonadales</taxon>
        <taxon>Chlamydomonadales incertae sedis</taxon>
        <taxon>Edaphochlamys</taxon>
    </lineage>
</organism>
<name>A0A835XJH5_9CHLO</name>